<keyword evidence="3" id="KW-1185">Reference proteome</keyword>
<accession>A0ABR8DZH3</accession>
<evidence type="ECO:0000313" key="2">
    <source>
        <dbReference type="EMBL" id="MBD2534902.1"/>
    </source>
</evidence>
<gene>
    <name evidence="2" type="ORF">H6G97_37885</name>
</gene>
<sequence length="230" mass="25165">MKMVIVTPLKEELCFLVQELKQAGLKAQKLYLGNLEVLEFSDFDLFIAQGGHGKTQFGIQAQYLLSELPHVELLMCAGAAGALSSSLAVGDVVAATEIVEHDYNLKFVSRPLPRFASDLQVIKILQNLTKQQLNFQLHFGAVASGDEDIITVERSQELAQSTDCIAVAWEGAGGARASLFNQKSYIELRGITDTANHLAAADFERNLALAMSNLAQIIIRWQKSNTLTSL</sequence>
<dbReference type="InterPro" id="IPR000845">
    <property type="entry name" value="Nucleoside_phosphorylase_d"/>
</dbReference>
<organism evidence="2 3">
    <name type="scientific">Nostoc flagelliforme FACHB-838</name>
    <dbReference type="NCBI Taxonomy" id="2692904"/>
    <lineage>
        <taxon>Bacteria</taxon>
        <taxon>Bacillati</taxon>
        <taxon>Cyanobacteriota</taxon>
        <taxon>Cyanophyceae</taxon>
        <taxon>Nostocales</taxon>
        <taxon>Nostocaceae</taxon>
        <taxon>Nostoc</taxon>
    </lineage>
</organism>
<dbReference type="CDD" id="cd09008">
    <property type="entry name" value="MTAN"/>
    <property type="match status" value="1"/>
</dbReference>
<dbReference type="SUPFAM" id="SSF53167">
    <property type="entry name" value="Purine and uridine phosphorylases"/>
    <property type="match status" value="1"/>
</dbReference>
<dbReference type="EMBL" id="JACJSI010000210">
    <property type="protein sequence ID" value="MBD2534902.1"/>
    <property type="molecule type" value="Genomic_DNA"/>
</dbReference>
<evidence type="ECO:0000313" key="3">
    <source>
        <dbReference type="Proteomes" id="UP000623440"/>
    </source>
</evidence>
<protein>
    <submittedName>
        <fullName evidence="2">5'-methylthioadenosine/S-adenosylhomocysteine nucleosidase</fullName>
    </submittedName>
</protein>
<dbReference type="InterPro" id="IPR035994">
    <property type="entry name" value="Nucleoside_phosphorylase_sf"/>
</dbReference>
<dbReference type="Gene3D" id="3.40.50.1580">
    <property type="entry name" value="Nucleoside phosphorylase domain"/>
    <property type="match status" value="1"/>
</dbReference>
<dbReference type="Proteomes" id="UP000623440">
    <property type="component" value="Unassembled WGS sequence"/>
</dbReference>
<name>A0ABR8DZH3_9NOSO</name>
<dbReference type="PANTHER" id="PTHR46832:SF1">
    <property type="entry name" value="5'-METHYLTHIOADENOSINE_S-ADENOSYLHOMOCYSTEINE NUCLEOSIDASE"/>
    <property type="match status" value="1"/>
</dbReference>
<dbReference type="PANTHER" id="PTHR46832">
    <property type="entry name" value="5'-METHYLTHIOADENOSINE/S-ADENOSYLHOMOCYSTEINE NUCLEOSIDASE"/>
    <property type="match status" value="1"/>
</dbReference>
<feature type="domain" description="Nucleoside phosphorylase" evidence="1">
    <location>
        <begin position="3"/>
        <end position="219"/>
    </location>
</feature>
<evidence type="ECO:0000259" key="1">
    <source>
        <dbReference type="Pfam" id="PF01048"/>
    </source>
</evidence>
<proteinExistence type="predicted"/>
<comment type="caution">
    <text evidence="2">The sequence shown here is derived from an EMBL/GenBank/DDBJ whole genome shotgun (WGS) entry which is preliminary data.</text>
</comment>
<dbReference type="Pfam" id="PF01048">
    <property type="entry name" value="PNP_UDP_1"/>
    <property type="match status" value="1"/>
</dbReference>
<reference evidence="2 3" key="1">
    <citation type="journal article" date="2020" name="ISME J.">
        <title>Comparative genomics reveals insights into cyanobacterial evolution and habitat adaptation.</title>
        <authorList>
            <person name="Chen M.Y."/>
            <person name="Teng W.K."/>
            <person name="Zhao L."/>
            <person name="Hu C.X."/>
            <person name="Zhou Y.K."/>
            <person name="Han B.P."/>
            <person name="Song L.R."/>
            <person name="Shu W.S."/>
        </authorList>
    </citation>
    <scope>NUCLEOTIDE SEQUENCE [LARGE SCALE GENOMIC DNA]</scope>
    <source>
        <strain evidence="2 3">FACHB-838</strain>
    </source>
</reference>
<dbReference type="RefSeq" id="WP_190945780.1">
    <property type="nucleotide sequence ID" value="NZ_JACJSI010000210.1"/>
</dbReference>